<evidence type="ECO:0000256" key="1">
    <source>
        <dbReference type="SAM" id="MobiDB-lite"/>
    </source>
</evidence>
<feature type="region of interest" description="Disordered" evidence="1">
    <location>
        <begin position="52"/>
        <end position="73"/>
    </location>
</feature>
<protein>
    <submittedName>
        <fullName evidence="2">Uncharacterized protein</fullName>
    </submittedName>
</protein>
<reference evidence="2" key="1">
    <citation type="journal article" date="2023" name="Int. J. Syst. Evol. Microbiol.">
        <title>Methylocystis iwaonis sp. nov., a type II methane-oxidizing bacterium from surface soil of a rice paddy field in Japan, and emended description of the genus Methylocystis (ex Whittenbury et al. 1970) Bowman et al. 1993.</title>
        <authorList>
            <person name="Kaise H."/>
            <person name="Sawadogo J.B."/>
            <person name="Alam M.S."/>
            <person name="Ueno C."/>
            <person name="Dianou D."/>
            <person name="Shinjo R."/>
            <person name="Asakawa S."/>
        </authorList>
    </citation>
    <scope>NUCLEOTIDE SEQUENCE</scope>
    <source>
        <strain evidence="2">LMG27198</strain>
    </source>
</reference>
<evidence type="ECO:0000313" key="3">
    <source>
        <dbReference type="Proteomes" id="UP001144323"/>
    </source>
</evidence>
<comment type="caution">
    <text evidence="2">The sequence shown here is derived from an EMBL/GenBank/DDBJ whole genome shotgun (WGS) entry which is preliminary data.</text>
</comment>
<gene>
    <name evidence="2" type="ORF">LMG27198_37540</name>
</gene>
<accession>A0A9W6LTP9</accession>
<keyword evidence="3" id="KW-1185">Reference proteome</keyword>
<proteinExistence type="predicted"/>
<evidence type="ECO:0000313" key="2">
    <source>
        <dbReference type="EMBL" id="GLI94762.1"/>
    </source>
</evidence>
<sequence length="73" mass="7710">MWESKAREILCGRIAAQAQDHLLRHYGKIGPAAVAAALDAGAQTAQRVMTEAAQEEKAAPASPAFLHAEDRAA</sequence>
<dbReference type="RefSeq" id="WP_281804942.1">
    <property type="nucleotide sequence ID" value="NZ_BSEC01000001.1"/>
</dbReference>
<dbReference type="Proteomes" id="UP001144323">
    <property type="component" value="Unassembled WGS sequence"/>
</dbReference>
<organism evidence="2 3">
    <name type="scientific">Methylocystis echinoides</name>
    <dbReference type="NCBI Taxonomy" id="29468"/>
    <lineage>
        <taxon>Bacteria</taxon>
        <taxon>Pseudomonadati</taxon>
        <taxon>Pseudomonadota</taxon>
        <taxon>Alphaproteobacteria</taxon>
        <taxon>Hyphomicrobiales</taxon>
        <taxon>Methylocystaceae</taxon>
        <taxon>Methylocystis</taxon>
    </lineage>
</organism>
<dbReference type="AlphaFoldDB" id="A0A9W6LTP9"/>
<name>A0A9W6LTP9_9HYPH</name>
<dbReference type="EMBL" id="BSEC01000001">
    <property type="protein sequence ID" value="GLI94762.1"/>
    <property type="molecule type" value="Genomic_DNA"/>
</dbReference>